<reference evidence="4" key="1">
    <citation type="journal article" date="2016" name="Mol. Biol. Evol.">
        <title>Comparative Genomics of Early-Diverging Mushroom-Forming Fungi Provides Insights into the Origins of Lignocellulose Decay Capabilities.</title>
        <authorList>
            <person name="Nagy L.G."/>
            <person name="Riley R."/>
            <person name="Tritt A."/>
            <person name="Adam C."/>
            <person name="Daum C."/>
            <person name="Floudas D."/>
            <person name="Sun H."/>
            <person name="Yadav J.S."/>
            <person name="Pangilinan J."/>
            <person name="Larsson K.H."/>
            <person name="Matsuura K."/>
            <person name="Barry K."/>
            <person name="Labutti K."/>
            <person name="Kuo R."/>
            <person name="Ohm R.A."/>
            <person name="Bhattacharya S.S."/>
            <person name="Shirouzu T."/>
            <person name="Yoshinaga Y."/>
            <person name="Martin F.M."/>
            <person name="Grigoriev I.V."/>
            <person name="Hibbett D.S."/>
        </authorList>
    </citation>
    <scope>NUCLEOTIDE SEQUENCE [LARGE SCALE GENOMIC DNA]</scope>
    <source>
        <strain evidence="4">CBS 109695</strain>
    </source>
</reference>
<organism evidence="4">
    <name type="scientific">Athelia psychrophila</name>
    <dbReference type="NCBI Taxonomy" id="1759441"/>
    <lineage>
        <taxon>Eukaryota</taxon>
        <taxon>Fungi</taxon>
        <taxon>Dikarya</taxon>
        <taxon>Basidiomycota</taxon>
        <taxon>Agaricomycotina</taxon>
        <taxon>Agaricomycetes</taxon>
        <taxon>Agaricomycetidae</taxon>
        <taxon>Atheliales</taxon>
        <taxon>Atheliaceae</taxon>
        <taxon>Athelia</taxon>
    </lineage>
</organism>
<dbReference type="PROSITE" id="PS50103">
    <property type="entry name" value="ZF_C3H1"/>
    <property type="match status" value="1"/>
</dbReference>
<dbReference type="PANTHER" id="PTHR37543">
    <property type="entry name" value="CCCH ZINC FINGER DNA BINDING PROTEIN (AFU_ORTHOLOGUE AFUA_5G12760)"/>
    <property type="match status" value="1"/>
</dbReference>
<accession>A0A166N0R8</accession>
<dbReference type="GO" id="GO:0008270">
    <property type="term" value="F:zinc ion binding"/>
    <property type="evidence" value="ECO:0007669"/>
    <property type="project" value="UniProtKB-KW"/>
</dbReference>
<dbReference type="InterPro" id="IPR057683">
    <property type="entry name" value="DUF7923"/>
</dbReference>
<feature type="domain" description="C3H1-type" evidence="3">
    <location>
        <begin position="267"/>
        <end position="294"/>
    </location>
</feature>
<gene>
    <name evidence="4" type="ORF">FIBSPDRAFT_784327</name>
</gene>
<dbReference type="EMBL" id="KV417525">
    <property type="protein sequence ID" value="KZP24527.1"/>
    <property type="molecule type" value="Genomic_DNA"/>
</dbReference>
<feature type="region of interest" description="Disordered" evidence="2">
    <location>
        <begin position="158"/>
        <end position="207"/>
    </location>
</feature>
<evidence type="ECO:0000256" key="1">
    <source>
        <dbReference type="PROSITE-ProRule" id="PRU00723"/>
    </source>
</evidence>
<dbReference type="OrthoDB" id="2270193at2759"/>
<name>A0A166N0R8_9AGAM</name>
<evidence type="ECO:0000313" key="4">
    <source>
        <dbReference type="EMBL" id="KZP24527.1"/>
    </source>
</evidence>
<dbReference type="InterPro" id="IPR000571">
    <property type="entry name" value="Znf_CCCH"/>
</dbReference>
<evidence type="ECO:0000256" key="2">
    <source>
        <dbReference type="SAM" id="MobiDB-lite"/>
    </source>
</evidence>
<proteinExistence type="predicted"/>
<dbReference type="PANTHER" id="PTHR37543:SF1">
    <property type="entry name" value="CCCH ZINC FINGER DNA BINDING PROTEIN (AFU_ORTHOLOGUE AFUA_5G12760)"/>
    <property type="match status" value="1"/>
</dbReference>
<dbReference type="Pfam" id="PF25540">
    <property type="entry name" value="DUF7923"/>
    <property type="match status" value="1"/>
</dbReference>
<keyword evidence="1" id="KW-0479">Metal-binding</keyword>
<protein>
    <recommendedName>
        <fullName evidence="3">C3H1-type domain-containing protein</fullName>
    </recommendedName>
</protein>
<sequence length="360" mass="39372">MLAESVREDFTTKYQLDHFHLYVYVFYNKRGLVEAIGRAGHFNAKHKFDDFTFGFNQAAERFIMVDVGSGKEQADAKIKVHLEDNIRLPQTSKILFAGCHDNGYAISLRSLITAGFQDKLVLLRGYTESAASIDELSLPTLTVPNLFIPDKLVTVQNGPNPGFKHGRSRSASFAGDISQAPRSLTPLPPSSLQNVCTSGAQDPKPKIKSELPALEGVSAPTSTQDKVDALPFASEPAASLSRPPAPPSYKSALQAAQVVAAKVPLSKHKPPPCTLFYIANCKHGAECKYSHEYILQEEHYETIRSNALKAPCPAKNRNEVCLFGEQCCYGHACPATTKCHFYAQGRCKFRGAGMHSASKP</sequence>
<dbReference type="Gene3D" id="1.20.120.1350">
    <property type="entry name" value="Pneumovirus matrix protein 2 (M2), zinc-binding domain"/>
    <property type="match status" value="1"/>
</dbReference>
<dbReference type="AlphaFoldDB" id="A0A166N0R8"/>
<evidence type="ECO:0000259" key="3">
    <source>
        <dbReference type="PROSITE" id="PS50103"/>
    </source>
</evidence>
<keyword evidence="1" id="KW-0863">Zinc-finger</keyword>
<dbReference type="STRING" id="436010.A0A166N0R8"/>
<keyword evidence="1" id="KW-0862">Zinc</keyword>
<feature type="zinc finger region" description="C3H1-type" evidence="1">
    <location>
        <begin position="267"/>
        <end position="294"/>
    </location>
</feature>